<sequence length="558" mass="59230">MTGDITSLQPTTAAAALGRAGLSPAQVLQLLQPLENLIKPGETVAAEVITLKQLQQNFQLLIKLALSNGGQTSVNVTSPLPLTPGTTLSVSQASPNALTMTLQQVNTALNNLQTSIDTDQLPQGTLLQARVLTTQVVANAVSQLTSQGASQAGAPTTATLPGTQPGTQQTAQPALYRSIVILLNTALVGTSLSIESPQPLRPGALLSAQVQGSQSVNFVPLPNNLDQLAVTQQLTTQQNRQGSLDVLLNALRNLPPASPTSSAPSSPLQASIQQLLADLPDIEQMSNPRVVAQAINASGLFMESRLLAGLNPMAMPDMKANLLQLITQLLPGLPANASYDAAAASNMLTRTMPGVLRSALGTMGLVAPPPLPIHFPLPSRAVKGGKEDDLEILLKFAAAAVSRVQSHQLASLEQTRSTAEGNQLTTWQMEIPMRNGQEIVPMQVKVQREDTPEKENSKEKDDSEPKEALEKLWRIDLAFDLSPLGALQVQAQLLRGKLSSQLWAERADSAALISKELGYLRERLIASGLEVGDLACSQGVPPQGPRTTLQQRWIDENA</sequence>
<accession>A0ABS9ZND3</accession>
<reference evidence="3 4" key="1">
    <citation type="submission" date="2015-12" db="EMBL/GenBank/DDBJ databases">
        <title>Phylogenomics in the description of a new species in the Pseudomonas syringae group.</title>
        <authorList>
            <person name="Busquets A."/>
            <person name="Gomila M."/>
            <person name="Beiki F."/>
            <person name="Rahimian H."/>
            <person name="Mulet M."/>
            <person name="Sanchez D."/>
            <person name="Garcia-Valdes E."/>
            <person name="Lalucat J."/>
        </authorList>
    </citation>
    <scope>NUCLEOTIDE SEQUENCE [LARGE SCALE GENOMIC DNA]</scope>
    <source>
        <strain evidence="3 4">S25</strain>
    </source>
</reference>
<dbReference type="Pfam" id="PF02120">
    <property type="entry name" value="Flg_hook"/>
    <property type="match status" value="1"/>
</dbReference>
<dbReference type="InterPro" id="IPR021136">
    <property type="entry name" value="Flagellar_hook_control-like_C"/>
</dbReference>
<keyword evidence="3" id="KW-0969">Cilium</keyword>
<evidence type="ECO:0000313" key="4">
    <source>
        <dbReference type="Proteomes" id="UP001320513"/>
    </source>
</evidence>
<organism evidence="3 4">
    <name type="scientific">Pseudomonas maioricensis</name>
    <dbReference type="NCBI Taxonomy" id="1766623"/>
    <lineage>
        <taxon>Bacteria</taxon>
        <taxon>Pseudomonadati</taxon>
        <taxon>Pseudomonadota</taxon>
        <taxon>Gammaproteobacteria</taxon>
        <taxon>Pseudomonadales</taxon>
        <taxon>Pseudomonadaceae</taxon>
        <taxon>Pseudomonas</taxon>
    </lineage>
</organism>
<evidence type="ECO:0000259" key="2">
    <source>
        <dbReference type="Pfam" id="PF02120"/>
    </source>
</evidence>
<keyword evidence="3" id="KW-0282">Flagellum</keyword>
<feature type="domain" description="Flagellar hook-length control protein-like C-terminal" evidence="2">
    <location>
        <begin position="468"/>
        <end position="544"/>
    </location>
</feature>
<protein>
    <submittedName>
        <fullName evidence="3">Flagellar hook-length control protein FliK</fullName>
    </submittedName>
</protein>
<keyword evidence="3" id="KW-0966">Cell projection</keyword>
<gene>
    <name evidence="3" type="ORF">AUC61_21335</name>
</gene>
<dbReference type="RefSeq" id="WP_243248146.1">
    <property type="nucleotide sequence ID" value="NZ_LOHG01000016.1"/>
</dbReference>
<dbReference type="EMBL" id="LOHG01000016">
    <property type="protein sequence ID" value="MCI8212081.1"/>
    <property type="molecule type" value="Genomic_DNA"/>
</dbReference>
<keyword evidence="4" id="KW-1185">Reference proteome</keyword>
<proteinExistence type="predicted"/>
<dbReference type="Proteomes" id="UP001320513">
    <property type="component" value="Unassembled WGS sequence"/>
</dbReference>
<feature type="region of interest" description="Disordered" evidence="1">
    <location>
        <begin position="147"/>
        <end position="169"/>
    </location>
</feature>
<evidence type="ECO:0000256" key="1">
    <source>
        <dbReference type="SAM" id="MobiDB-lite"/>
    </source>
</evidence>
<feature type="compositionally biased region" description="Low complexity" evidence="1">
    <location>
        <begin position="151"/>
        <end position="169"/>
    </location>
</feature>
<feature type="region of interest" description="Disordered" evidence="1">
    <location>
        <begin position="446"/>
        <end position="466"/>
    </location>
</feature>
<name>A0ABS9ZND3_9PSED</name>
<evidence type="ECO:0000313" key="3">
    <source>
        <dbReference type="EMBL" id="MCI8212081.1"/>
    </source>
</evidence>
<comment type="caution">
    <text evidence="3">The sequence shown here is derived from an EMBL/GenBank/DDBJ whole genome shotgun (WGS) entry which is preliminary data.</text>
</comment>